<dbReference type="RefSeq" id="WP_002891642.1">
    <property type="nucleotide sequence ID" value="NZ_CP177179.1"/>
</dbReference>
<evidence type="ECO:0000313" key="4">
    <source>
        <dbReference type="Proteomes" id="UP000027855"/>
    </source>
</evidence>
<feature type="compositionally biased region" description="Basic and acidic residues" evidence="1">
    <location>
        <begin position="58"/>
        <end position="74"/>
    </location>
</feature>
<proteinExistence type="predicted"/>
<sequence>MIKNKDNGFIGKAIISLIATLGTLALFMGTSGASADVKETPKLDLDANMTKVQTVSDEDLKNHDGQAQDTKKQETPGQKQLETEESKTTDEETPDYIVITEVVDSSEHKQDSNQVVDGVAQTLDPDLLNEILAQTSEVGEYQIYVKNDDELLISGPVPSQTANEDVNYPTLESSLDSASIYLGQKNRYKLANEEDAQSGLALVEE</sequence>
<reference evidence="3 4" key="1">
    <citation type="submission" date="2014-04" db="EMBL/GenBank/DDBJ databases">
        <title>Variable characteristics of bacteriocin-producing Streptococcus salivarius strains isolated from Malaysian subjects.</title>
        <authorList>
            <person name="Philip K."/>
            <person name="Barbour A."/>
        </authorList>
    </citation>
    <scope>NUCLEOTIDE SEQUENCE [LARGE SCALE GENOMIC DNA]</scope>
    <source>
        <strain evidence="3 4">NU10</strain>
    </source>
</reference>
<organism evidence="3 4">
    <name type="scientific">Streptococcus salivarius</name>
    <dbReference type="NCBI Taxonomy" id="1304"/>
    <lineage>
        <taxon>Bacteria</taxon>
        <taxon>Bacillati</taxon>
        <taxon>Bacillota</taxon>
        <taxon>Bacilli</taxon>
        <taxon>Lactobacillales</taxon>
        <taxon>Streptococcaceae</taxon>
        <taxon>Streptococcus</taxon>
    </lineage>
</organism>
<dbReference type="EMBL" id="JJMT01000036">
    <property type="protein sequence ID" value="KEO42984.1"/>
    <property type="molecule type" value="Genomic_DNA"/>
</dbReference>
<feature type="compositionally biased region" description="Basic and acidic residues" evidence="1">
    <location>
        <begin position="81"/>
        <end position="90"/>
    </location>
</feature>
<dbReference type="AlphaFoldDB" id="A0A074JA97"/>
<protein>
    <submittedName>
        <fullName evidence="3">Gram-positive signal peptide, YSIRK family protein</fullName>
    </submittedName>
</protein>
<comment type="caution">
    <text evidence="3">The sequence shown here is derived from an EMBL/GenBank/DDBJ whole genome shotgun (WGS) entry which is preliminary data.</text>
</comment>
<feature type="signal peptide" evidence="2">
    <location>
        <begin position="1"/>
        <end position="35"/>
    </location>
</feature>
<evidence type="ECO:0000256" key="1">
    <source>
        <dbReference type="SAM" id="MobiDB-lite"/>
    </source>
</evidence>
<dbReference type="Proteomes" id="UP000027855">
    <property type="component" value="Unassembled WGS sequence"/>
</dbReference>
<feature type="region of interest" description="Disordered" evidence="1">
    <location>
        <begin position="54"/>
        <end position="92"/>
    </location>
</feature>
<evidence type="ECO:0000313" key="3">
    <source>
        <dbReference type="EMBL" id="KEO42984.1"/>
    </source>
</evidence>
<feature type="chain" id="PRO_5043410971" evidence="2">
    <location>
        <begin position="36"/>
        <end position="205"/>
    </location>
</feature>
<gene>
    <name evidence="3" type="ORF">DL07_07985</name>
</gene>
<evidence type="ECO:0000256" key="2">
    <source>
        <dbReference type="SAM" id="SignalP"/>
    </source>
</evidence>
<name>A0A074JA97_STRSL</name>
<keyword evidence="2" id="KW-0732">Signal</keyword>
<accession>A0A074JA97</accession>